<keyword evidence="2" id="KW-1185">Reference proteome</keyword>
<accession>L8X3F6</accession>
<protein>
    <submittedName>
        <fullName evidence="1">Uncharacterized protein</fullName>
    </submittedName>
</protein>
<organism evidence="1 2">
    <name type="scientific">Thanatephorus cucumeris (strain AG1-IA)</name>
    <name type="common">Rice sheath blight fungus</name>
    <name type="synonym">Rhizoctonia solani</name>
    <dbReference type="NCBI Taxonomy" id="983506"/>
    <lineage>
        <taxon>Eukaryota</taxon>
        <taxon>Fungi</taxon>
        <taxon>Dikarya</taxon>
        <taxon>Basidiomycota</taxon>
        <taxon>Agaricomycotina</taxon>
        <taxon>Agaricomycetes</taxon>
        <taxon>Cantharellales</taxon>
        <taxon>Ceratobasidiaceae</taxon>
        <taxon>Rhizoctonia</taxon>
        <taxon>Rhizoctonia solani AG-1</taxon>
    </lineage>
</organism>
<evidence type="ECO:0000313" key="1">
    <source>
        <dbReference type="EMBL" id="ELU43563.1"/>
    </source>
</evidence>
<comment type="caution">
    <text evidence="1">The sequence shown here is derived from an EMBL/GenBank/DDBJ whole genome shotgun (WGS) entry which is preliminary data.</text>
</comment>
<sequence>MDTRSIVSTLEQVNIRYLLHKKSQFYLHNQVAVNKPYRFRIRACPIMEAPPR</sequence>
<dbReference type="Proteomes" id="UP000011668">
    <property type="component" value="Unassembled WGS sequence"/>
</dbReference>
<gene>
    <name evidence="1" type="ORF">AG1IA_02380</name>
</gene>
<name>L8X3F6_THACA</name>
<reference evidence="1 2" key="1">
    <citation type="journal article" date="2013" name="Nat. Commun.">
        <title>The evolution and pathogenic mechanisms of the rice sheath blight pathogen.</title>
        <authorList>
            <person name="Zheng A."/>
            <person name="Lin R."/>
            <person name="Xu L."/>
            <person name="Qin P."/>
            <person name="Tang C."/>
            <person name="Ai P."/>
            <person name="Zhang D."/>
            <person name="Liu Y."/>
            <person name="Sun Z."/>
            <person name="Feng H."/>
            <person name="Wang Y."/>
            <person name="Chen Y."/>
            <person name="Liang X."/>
            <person name="Fu R."/>
            <person name="Li Q."/>
            <person name="Zhang J."/>
            <person name="Yu X."/>
            <person name="Xie Z."/>
            <person name="Ding L."/>
            <person name="Guan P."/>
            <person name="Tang J."/>
            <person name="Liang Y."/>
            <person name="Wang S."/>
            <person name="Deng Q."/>
            <person name="Li S."/>
            <person name="Zhu J."/>
            <person name="Wang L."/>
            <person name="Liu H."/>
            <person name="Li P."/>
        </authorList>
    </citation>
    <scope>NUCLEOTIDE SEQUENCE [LARGE SCALE GENOMIC DNA]</scope>
    <source>
        <strain evidence="2">AG-1 IA</strain>
    </source>
</reference>
<evidence type="ECO:0000313" key="2">
    <source>
        <dbReference type="Proteomes" id="UP000011668"/>
    </source>
</evidence>
<dbReference type="HOGENOM" id="CLU_3088938_0_0_1"/>
<dbReference type="AlphaFoldDB" id="L8X3F6"/>
<proteinExistence type="predicted"/>
<dbReference type="EMBL" id="AFRT01000526">
    <property type="protein sequence ID" value="ELU43563.1"/>
    <property type="molecule type" value="Genomic_DNA"/>
</dbReference>